<dbReference type="InterPro" id="IPR002523">
    <property type="entry name" value="MgTranspt_CorA/ZnTranspt_ZntB"/>
</dbReference>
<dbReference type="Gene3D" id="1.20.58.340">
    <property type="entry name" value="Magnesium transport protein CorA, transmembrane region"/>
    <property type="match status" value="2"/>
</dbReference>
<evidence type="ECO:0000313" key="10">
    <source>
        <dbReference type="Proteomes" id="UP000055060"/>
    </source>
</evidence>
<gene>
    <name evidence="8" type="primary">corA</name>
    <name evidence="9" type="ORF">LARV_02742</name>
</gene>
<dbReference type="SUPFAM" id="SSF143865">
    <property type="entry name" value="CorA soluble domain-like"/>
    <property type="match status" value="1"/>
</dbReference>
<protein>
    <recommendedName>
        <fullName evidence="8">Magnesium transport protein CorA</fullName>
    </recommendedName>
</protein>
<feature type="transmembrane region" description="Helical" evidence="8">
    <location>
        <begin position="299"/>
        <end position="319"/>
    </location>
</feature>
<keyword evidence="7 8" id="KW-0472">Membrane</keyword>
<dbReference type="CDD" id="cd12822">
    <property type="entry name" value="TmCorA-like"/>
    <property type="match status" value="1"/>
</dbReference>
<keyword evidence="10" id="KW-1185">Reference proteome</keyword>
<dbReference type="SUPFAM" id="SSF144083">
    <property type="entry name" value="Magnesium transport protein CorA, transmembrane region"/>
    <property type="match status" value="1"/>
</dbReference>
<evidence type="ECO:0000256" key="8">
    <source>
        <dbReference type="RuleBase" id="RU362010"/>
    </source>
</evidence>
<accession>A0A0S7BLB1</accession>
<dbReference type="Gene3D" id="3.30.460.20">
    <property type="entry name" value="CorA soluble domain-like"/>
    <property type="match status" value="1"/>
</dbReference>
<dbReference type="Pfam" id="PF01544">
    <property type="entry name" value="CorA"/>
    <property type="match status" value="1"/>
</dbReference>
<evidence type="ECO:0000256" key="7">
    <source>
        <dbReference type="ARBA" id="ARBA00023136"/>
    </source>
</evidence>
<keyword evidence="3 8" id="KW-0813">Transport</keyword>
<keyword evidence="6 8" id="KW-1133">Transmembrane helix</keyword>
<dbReference type="InterPro" id="IPR045861">
    <property type="entry name" value="CorA_cytoplasmic_dom"/>
</dbReference>
<dbReference type="GO" id="GO:0000287">
    <property type="term" value="F:magnesium ion binding"/>
    <property type="evidence" value="ECO:0007669"/>
    <property type="project" value="TreeGrafter"/>
</dbReference>
<evidence type="ECO:0000256" key="1">
    <source>
        <dbReference type="ARBA" id="ARBA00004651"/>
    </source>
</evidence>
<evidence type="ECO:0000256" key="5">
    <source>
        <dbReference type="ARBA" id="ARBA00022692"/>
    </source>
</evidence>
<evidence type="ECO:0000256" key="4">
    <source>
        <dbReference type="ARBA" id="ARBA00022475"/>
    </source>
</evidence>
<keyword evidence="8" id="KW-0406">Ion transport</keyword>
<dbReference type="AlphaFoldDB" id="A0A0S7BLB1"/>
<comment type="function">
    <text evidence="8">Mediates influx of magnesium ions.</text>
</comment>
<evidence type="ECO:0000256" key="6">
    <source>
        <dbReference type="ARBA" id="ARBA00022989"/>
    </source>
</evidence>
<comment type="subcellular location">
    <subcellularLocation>
        <location evidence="1">Cell membrane</location>
        <topology evidence="1">Multi-pass membrane protein</topology>
    </subcellularLocation>
    <subcellularLocation>
        <location evidence="8">Membrane</location>
        <topology evidence="8">Multi-pass membrane protein</topology>
    </subcellularLocation>
</comment>
<dbReference type="EMBL" id="DF967972">
    <property type="protein sequence ID" value="GAP14962.1"/>
    <property type="molecule type" value="Genomic_DNA"/>
</dbReference>
<comment type="similarity">
    <text evidence="2 8">Belongs to the CorA metal ion transporter (MIT) (TC 1.A.35) family.</text>
</comment>
<dbReference type="PANTHER" id="PTHR46494:SF1">
    <property type="entry name" value="CORA FAMILY METAL ION TRANSPORTER (EUROFUNG)"/>
    <property type="match status" value="1"/>
</dbReference>
<dbReference type="GO" id="GO:0015087">
    <property type="term" value="F:cobalt ion transmembrane transporter activity"/>
    <property type="evidence" value="ECO:0007669"/>
    <property type="project" value="UniProtKB-UniRule"/>
</dbReference>
<evidence type="ECO:0000256" key="3">
    <source>
        <dbReference type="ARBA" id="ARBA00022448"/>
    </source>
</evidence>
<dbReference type="GO" id="GO:0050897">
    <property type="term" value="F:cobalt ion binding"/>
    <property type="evidence" value="ECO:0007669"/>
    <property type="project" value="TreeGrafter"/>
</dbReference>
<keyword evidence="5 8" id="KW-0812">Transmembrane</keyword>
<keyword evidence="4 8" id="KW-1003">Cell membrane</keyword>
<sequence length="325" mass="37838">MIRSIYFPPREAPIRNLPVEQYESCIQEPEGLLWVILEKTNPDEIRSILADAFHFHPLAVEDCIDHGYQTPKIDDFEDYLFIITHAILPSPEISEDDVLELDLFLGANYLVTVSTEQVMPPVEKTWKLLAKDKRLHAGGADFLCHAVLDILVDDYMPLLDNMEDEIEKLEDLVLAKPKTETLERILALKHSIMVLRHIIWPQREVINRLSRDEFPMIDQQSRIYFRDIYDHLMRIQEMSENIRDVVSGSLDIYLNSTSLRLNEVMKALTIVSTIFLPLSFVAGNFGMNFKFMPELNWQLGYPMVLGIYLLIVGGMLYFFKRRGWF</sequence>
<keyword evidence="8" id="KW-0460">Magnesium</keyword>
<reference evidence="9" key="1">
    <citation type="submission" date="2015-07" db="EMBL/GenBank/DDBJ databases">
        <title>Draft Genome Sequences of Anaerolinea thermolimosa IMO-1, Bellilinea caldifistulae GOMI-1, Leptolinea tardivitalis YMTK-2, Levilinea saccharolytica KIBI-1,Longilinea arvoryzae KOME-1, Previously Described as Members of the Anaerolineaceae (Chloroflexi).</title>
        <authorList>
            <person name="Sekiguchi Y."/>
            <person name="Ohashi A."/>
            <person name="Matsuura N."/>
            <person name="Tourlousse M.D."/>
        </authorList>
    </citation>
    <scope>NUCLEOTIDE SEQUENCE [LARGE SCALE GENOMIC DNA]</scope>
    <source>
        <strain evidence="9">KOME-1</strain>
    </source>
</reference>
<dbReference type="InterPro" id="IPR045863">
    <property type="entry name" value="CorA_TM1_TM2"/>
</dbReference>
<dbReference type="GO" id="GO:0005886">
    <property type="term" value="C:plasma membrane"/>
    <property type="evidence" value="ECO:0007669"/>
    <property type="project" value="UniProtKB-SubCell"/>
</dbReference>
<dbReference type="STRING" id="360412.LARV_02742"/>
<dbReference type="FunFam" id="1.20.58.340:FF:000012">
    <property type="entry name" value="Magnesium transport protein CorA"/>
    <property type="match status" value="1"/>
</dbReference>
<proteinExistence type="inferred from homology"/>
<evidence type="ECO:0000256" key="2">
    <source>
        <dbReference type="ARBA" id="ARBA00009765"/>
    </source>
</evidence>
<dbReference type="InterPro" id="IPR004488">
    <property type="entry name" value="Mg/Co-transport_prot_CorA"/>
</dbReference>
<dbReference type="RefSeq" id="WP_075074173.1">
    <property type="nucleotide sequence ID" value="NZ_DF967972.1"/>
</dbReference>
<evidence type="ECO:0000313" key="9">
    <source>
        <dbReference type="EMBL" id="GAP14962.1"/>
    </source>
</evidence>
<dbReference type="PANTHER" id="PTHR46494">
    <property type="entry name" value="CORA FAMILY METAL ION TRANSPORTER (EUROFUNG)"/>
    <property type="match status" value="1"/>
</dbReference>
<name>A0A0S7BLB1_9CHLR</name>
<dbReference type="GO" id="GO:0015095">
    <property type="term" value="F:magnesium ion transmembrane transporter activity"/>
    <property type="evidence" value="ECO:0007669"/>
    <property type="project" value="UniProtKB-UniRule"/>
</dbReference>
<dbReference type="Proteomes" id="UP000055060">
    <property type="component" value="Unassembled WGS sequence"/>
</dbReference>
<organism evidence="9">
    <name type="scientific">Longilinea arvoryzae</name>
    <dbReference type="NCBI Taxonomy" id="360412"/>
    <lineage>
        <taxon>Bacteria</taxon>
        <taxon>Bacillati</taxon>
        <taxon>Chloroflexota</taxon>
        <taxon>Anaerolineae</taxon>
        <taxon>Anaerolineales</taxon>
        <taxon>Anaerolineaceae</taxon>
        <taxon>Longilinea</taxon>
    </lineage>
</organism>
<dbReference type="OrthoDB" id="9803416at2"/>
<feature type="transmembrane region" description="Helical" evidence="8">
    <location>
        <begin position="267"/>
        <end position="287"/>
    </location>
</feature>
<dbReference type="NCBIfam" id="TIGR00383">
    <property type="entry name" value="corA"/>
    <property type="match status" value="1"/>
</dbReference>